<feature type="region of interest" description="Disordered" evidence="1">
    <location>
        <begin position="79"/>
        <end position="120"/>
    </location>
</feature>
<accession>A0ABS1DAY3</accession>
<sequence length="120" mass="12532">MTDKSRRLTVWISAGVLAAGVALPAMAADNSTSKAGDTAKQSQTRAAETRIPDAKMKSFAEAAEDVQSIAAEYRPKIKAAKQAGKTRSCPSASAARWTAARAASPRADRTDMTISIGVHA</sequence>
<dbReference type="EMBL" id="NRRL01000004">
    <property type="protein sequence ID" value="MBK1667091.1"/>
    <property type="molecule type" value="Genomic_DNA"/>
</dbReference>
<feature type="signal peptide" evidence="2">
    <location>
        <begin position="1"/>
        <end position="27"/>
    </location>
</feature>
<evidence type="ECO:0000313" key="4">
    <source>
        <dbReference type="Proteomes" id="UP001296873"/>
    </source>
</evidence>
<feature type="chain" id="PRO_5046070196" evidence="2">
    <location>
        <begin position="28"/>
        <end position="120"/>
    </location>
</feature>
<evidence type="ECO:0000313" key="3">
    <source>
        <dbReference type="EMBL" id="MBK1667091.1"/>
    </source>
</evidence>
<comment type="caution">
    <text evidence="3">The sequence shown here is derived from an EMBL/GenBank/DDBJ whole genome shotgun (WGS) entry which is preliminary data.</text>
</comment>
<evidence type="ECO:0000256" key="1">
    <source>
        <dbReference type="SAM" id="MobiDB-lite"/>
    </source>
</evidence>
<dbReference type="Proteomes" id="UP001296873">
    <property type="component" value="Unassembled WGS sequence"/>
</dbReference>
<keyword evidence="4" id="KW-1185">Reference proteome</keyword>
<keyword evidence="2" id="KW-0732">Signal</keyword>
<evidence type="ECO:0000256" key="2">
    <source>
        <dbReference type="SAM" id="SignalP"/>
    </source>
</evidence>
<gene>
    <name evidence="3" type="ORF">CKO28_03400</name>
</gene>
<feature type="region of interest" description="Disordered" evidence="1">
    <location>
        <begin position="29"/>
        <end position="50"/>
    </location>
</feature>
<reference evidence="3 4" key="1">
    <citation type="journal article" date="2020" name="Microorganisms">
        <title>Osmotic Adaptation and Compatible Solute Biosynthesis of Phototrophic Bacteria as Revealed from Genome Analyses.</title>
        <authorList>
            <person name="Imhoff J.F."/>
            <person name="Rahn T."/>
            <person name="Kunzel S."/>
            <person name="Keller A."/>
            <person name="Neulinger S.C."/>
        </authorList>
    </citation>
    <scope>NUCLEOTIDE SEQUENCE [LARGE SCALE GENOMIC DNA]</scope>
    <source>
        <strain evidence="3 4">DSM 9895</strain>
    </source>
</reference>
<dbReference type="RefSeq" id="WP_200339151.1">
    <property type="nucleotide sequence ID" value="NZ_NRRL01000004.1"/>
</dbReference>
<organism evidence="3 4">
    <name type="scientific">Rhodovibrio sodomensis</name>
    <dbReference type="NCBI Taxonomy" id="1088"/>
    <lineage>
        <taxon>Bacteria</taxon>
        <taxon>Pseudomonadati</taxon>
        <taxon>Pseudomonadota</taxon>
        <taxon>Alphaproteobacteria</taxon>
        <taxon>Rhodospirillales</taxon>
        <taxon>Rhodovibrionaceae</taxon>
        <taxon>Rhodovibrio</taxon>
    </lineage>
</organism>
<feature type="compositionally biased region" description="Low complexity" evidence="1">
    <location>
        <begin position="90"/>
        <end position="105"/>
    </location>
</feature>
<feature type="compositionally biased region" description="Polar residues" evidence="1">
    <location>
        <begin position="29"/>
        <end position="46"/>
    </location>
</feature>
<proteinExistence type="predicted"/>
<name>A0ABS1DAY3_9PROT</name>
<protein>
    <submittedName>
        <fullName evidence="3">Uncharacterized protein</fullName>
    </submittedName>
</protein>